<organism evidence="1 2">
    <name type="scientific">Aspergillus tanneri</name>
    <dbReference type="NCBI Taxonomy" id="1220188"/>
    <lineage>
        <taxon>Eukaryota</taxon>
        <taxon>Fungi</taxon>
        <taxon>Dikarya</taxon>
        <taxon>Ascomycota</taxon>
        <taxon>Pezizomycotina</taxon>
        <taxon>Eurotiomycetes</taxon>
        <taxon>Eurotiomycetidae</taxon>
        <taxon>Eurotiales</taxon>
        <taxon>Aspergillaceae</taxon>
        <taxon>Aspergillus</taxon>
        <taxon>Aspergillus subgen. Circumdati</taxon>
    </lineage>
</organism>
<evidence type="ECO:0000313" key="2">
    <source>
        <dbReference type="Proteomes" id="UP000324241"/>
    </source>
</evidence>
<proteinExistence type="predicted"/>
<reference evidence="1 2" key="1">
    <citation type="submission" date="2019-08" db="EMBL/GenBank/DDBJ databases">
        <title>The genome sequence of a newly discovered highly antifungal drug resistant Aspergillus species, Aspergillus tanneri NIH 1004.</title>
        <authorList>
            <person name="Mounaud S."/>
            <person name="Singh I."/>
            <person name="Joardar V."/>
            <person name="Pakala S."/>
            <person name="Pakala S."/>
            <person name="Venepally P."/>
            <person name="Chung J.K."/>
            <person name="Losada L."/>
            <person name="Nierman W.C."/>
        </authorList>
    </citation>
    <scope>NUCLEOTIDE SEQUENCE [LARGE SCALE GENOMIC DNA]</scope>
    <source>
        <strain evidence="1 2">NIH1004</strain>
    </source>
</reference>
<dbReference type="RefSeq" id="XP_033420680.1">
    <property type="nucleotide sequence ID" value="XM_033566681.1"/>
</dbReference>
<sequence>MAAKIASFLGLSSVLGDIYRDSSQGIQGKTVAVVEELTQLSGRSRRNPTLNNTPLNFGVEGFFNDRDSQLSRAASSAHMGAGLTPRARGVT</sequence>
<comment type="caution">
    <text evidence="1">The sequence shown here is derived from an EMBL/GenBank/DDBJ whole genome shotgun (WGS) entry which is preliminary data.</text>
</comment>
<gene>
    <name evidence="1" type="ORF">ATNIH1004_001986</name>
</gene>
<dbReference type="OrthoDB" id="68575at2759"/>
<name>A0A5M9M3J8_9EURO</name>
<evidence type="ECO:0000313" key="1">
    <source>
        <dbReference type="EMBL" id="KAA8641318.1"/>
    </source>
</evidence>
<dbReference type="Proteomes" id="UP000324241">
    <property type="component" value="Unassembled WGS sequence"/>
</dbReference>
<accession>A0A5M9M3J8</accession>
<protein>
    <submittedName>
        <fullName evidence="1">Uncharacterized protein</fullName>
    </submittedName>
</protein>
<dbReference type="AlphaFoldDB" id="A0A5M9M3J8"/>
<dbReference type="EMBL" id="QUQM01000011">
    <property type="protein sequence ID" value="KAA8641318.1"/>
    <property type="molecule type" value="Genomic_DNA"/>
</dbReference>
<dbReference type="GeneID" id="54324688"/>